<organism evidence="2 3">
    <name type="scientific">Mesobacillus campisalis</name>
    <dbReference type="NCBI Taxonomy" id="1408103"/>
    <lineage>
        <taxon>Bacteria</taxon>
        <taxon>Bacillati</taxon>
        <taxon>Bacillota</taxon>
        <taxon>Bacilli</taxon>
        <taxon>Bacillales</taxon>
        <taxon>Bacillaceae</taxon>
        <taxon>Mesobacillus</taxon>
    </lineage>
</organism>
<reference evidence="2 3" key="1">
    <citation type="submission" date="2015-04" db="EMBL/GenBank/DDBJ databases">
        <title>Taxonomic description and genome sequence of Bacillus campisalis sp. nov., a novel member of the genus Bacillus isolated from solar saltern.</title>
        <authorList>
            <person name="Mathan Kumar R."/>
            <person name="Kaur G."/>
            <person name="Kumar A."/>
            <person name="Singh N.K."/>
            <person name="Kaur N."/>
            <person name="Kumar N."/>
            <person name="Mayilraj S."/>
        </authorList>
    </citation>
    <scope>NUCLEOTIDE SEQUENCE [LARGE SCALE GENOMIC DNA]</scope>
    <source>
        <strain evidence="2 3">SA2-6</strain>
    </source>
</reference>
<keyword evidence="1" id="KW-1133">Transmembrane helix</keyword>
<sequence>MEGILFYWIAWIGWVWATFFMDKSKITRSRVSSALLLLIISSPYEFYVGSVLVHAPALLLFLFFIIESAKMNGRVFISVFLTSFIMMLGYVSFLLFELYDPVWVVFDRRWMLAFCGIGICALIQHSYQRMIASLVSGMIQGEVLFSILMRNLSFSYPVASSPFLDTLAIALLLIALWAGMSQIAALMGNYINHGRGKQNSS</sequence>
<proteinExistence type="predicted"/>
<dbReference type="PATRIC" id="fig|1408103.3.peg.2852"/>
<keyword evidence="1" id="KW-0472">Membrane</keyword>
<evidence type="ECO:0000256" key="1">
    <source>
        <dbReference type="SAM" id="Phobius"/>
    </source>
</evidence>
<keyword evidence="3" id="KW-1185">Reference proteome</keyword>
<gene>
    <name evidence="2" type="ORF">WQ57_12660</name>
</gene>
<feature type="transmembrane region" description="Helical" evidence="1">
    <location>
        <begin position="130"/>
        <end position="149"/>
    </location>
</feature>
<evidence type="ECO:0000313" key="2">
    <source>
        <dbReference type="EMBL" id="KKK37700.1"/>
    </source>
</evidence>
<feature type="transmembrane region" description="Helical" evidence="1">
    <location>
        <begin position="102"/>
        <end position="123"/>
    </location>
</feature>
<feature type="transmembrane region" description="Helical" evidence="1">
    <location>
        <begin position="75"/>
        <end position="96"/>
    </location>
</feature>
<accession>A0A0M2SYK8</accession>
<keyword evidence="1" id="KW-0812">Transmembrane</keyword>
<dbReference type="EMBL" id="LAYY01000013">
    <property type="protein sequence ID" value="KKK37700.1"/>
    <property type="molecule type" value="Genomic_DNA"/>
</dbReference>
<feature type="transmembrane region" description="Helical" evidence="1">
    <location>
        <begin position="46"/>
        <end position="66"/>
    </location>
</feature>
<dbReference type="Proteomes" id="UP000034166">
    <property type="component" value="Unassembled WGS sequence"/>
</dbReference>
<dbReference type="RefSeq" id="WP_046524261.1">
    <property type="nucleotide sequence ID" value="NZ_LAYY01000013.1"/>
</dbReference>
<dbReference type="AlphaFoldDB" id="A0A0M2SYK8"/>
<dbReference type="InterPro" id="IPR014617">
    <property type="entry name" value="YphA_Bacsu"/>
</dbReference>
<dbReference type="Pfam" id="PF24124">
    <property type="entry name" value="YphA"/>
    <property type="match status" value="1"/>
</dbReference>
<comment type="caution">
    <text evidence="2">The sequence shown here is derived from an EMBL/GenBank/DDBJ whole genome shotgun (WGS) entry which is preliminary data.</text>
</comment>
<dbReference type="PIRSF" id="PIRSF036710">
    <property type="entry name" value="YphA_Bacsu"/>
    <property type="match status" value="1"/>
</dbReference>
<feature type="transmembrane region" description="Helical" evidence="1">
    <location>
        <begin position="169"/>
        <end position="191"/>
    </location>
</feature>
<name>A0A0M2SYK8_9BACI</name>
<feature type="transmembrane region" description="Helical" evidence="1">
    <location>
        <begin position="5"/>
        <end position="21"/>
    </location>
</feature>
<dbReference type="OrthoDB" id="2965169at2"/>
<protein>
    <submittedName>
        <fullName evidence="2">Uncharacterized protein</fullName>
    </submittedName>
</protein>
<evidence type="ECO:0000313" key="3">
    <source>
        <dbReference type="Proteomes" id="UP000034166"/>
    </source>
</evidence>